<dbReference type="SUPFAM" id="SSF81321">
    <property type="entry name" value="Family A G protein-coupled receptor-like"/>
    <property type="match status" value="2"/>
</dbReference>
<feature type="transmembrane region" description="Helical" evidence="9">
    <location>
        <begin position="414"/>
        <end position="435"/>
    </location>
</feature>
<feature type="transmembrane region" description="Helical" evidence="9">
    <location>
        <begin position="511"/>
        <end position="529"/>
    </location>
</feature>
<feature type="domain" description="G-protein coupled receptors family 1 profile" evidence="10">
    <location>
        <begin position="1"/>
        <end position="242"/>
    </location>
</feature>
<evidence type="ECO:0000313" key="12">
    <source>
        <dbReference type="Proteomes" id="UP000886611"/>
    </source>
</evidence>
<protein>
    <submittedName>
        <fullName evidence="11">C5AR1 protein</fullName>
    </submittedName>
</protein>
<comment type="caution">
    <text evidence="11">The sequence shown here is derived from an EMBL/GenBank/DDBJ whole genome shotgun (WGS) entry which is preliminary data.</text>
</comment>
<evidence type="ECO:0000256" key="8">
    <source>
        <dbReference type="ARBA" id="ARBA00025736"/>
    </source>
</evidence>
<dbReference type="GO" id="GO:0006954">
    <property type="term" value="P:inflammatory response"/>
    <property type="evidence" value="ECO:0007669"/>
    <property type="project" value="TreeGrafter"/>
</dbReference>
<feature type="transmembrane region" description="Helical" evidence="9">
    <location>
        <begin position="142"/>
        <end position="166"/>
    </location>
</feature>
<evidence type="ECO:0000256" key="1">
    <source>
        <dbReference type="ARBA" id="ARBA00004141"/>
    </source>
</evidence>
<dbReference type="Proteomes" id="UP000886611">
    <property type="component" value="Unassembled WGS sequence"/>
</dbReference>
<comment type="subcellular location">
    <subcellularLocation>
        <location evidence="1">Membrane</location>
        <topology evidence="1">Multi-pass membrane protein</topology>
    </subcellularLocation>
</comment>
<feature type="transmembrane region" description="Helical" evidence="9">
    <location>
        <begin position="46"/>
        <end position="65"/>
    </location>
</feature>
<keyword evidence="7" id="KW-0807">Transducer</keyword>
<accession>A0A8X7XI39</accession>
<gene>
    <name evidence="11" type="primary">C5ar1</name>
    <name evidence="11" type="ORF">GTO96_0004021</name>
</gene>
<feature type="transmembrane region" description="Helical" evidence="9">
    <location>
        <begin position="298"/>
        <end position="323"/>
    </location>
</feature>
<sequence>MKRTVNSIWFLNLACADLVCCLCIPFVMYTVVHNQHWPFGFQMCRLIYGVIYISSFCAIFLLMIISLDRVILVAKPVWCQNHRKTYCASLMCFLVWGLSLLLILPVFIYHRAHKDPLSHKIICAFNFSSFGQNEQVLELGMIIYQFLVGFLFPFGSITACHFFILWRLRQSGEGIGKRSKKTVWVICTIIITFFVCWFPYYIANFMIGLTLSKFHWNSRQVIIVLYTKALVYCNSCLNPLIYVCIGQDFKVHMVHSLSTKNMMVALNLSLLQGDFAAVKNSTDQNTKEEMHLNLQAHHVLIAFFHTVFLILGVIGNVVVIWVARFKMKCAVSSIWFLNLACADLVCCLGIPFVMYTVVYNQHWSFGFQLCSLVYSIIYISSCCSIFFLTIISLDHFILLAKPAWCENYRNTHCASLLCLLVWGFSLLLVFPVFIYHREYKDPLSHKIICAFDFSSFGENMQLAEFGMIIYQFLVGFLFPFLSISACFFFIFWQKRQKLEGFGQRSKKTARVITVVIVTLFVCWFPYHMTNFLLGLTSSTFFWRPHQMTIVLFVKTLVYCNSCLSPLIYVCISQEFKVHMCKSFKGVMKIFMTNDLPSRFVTIFTTTSSTINDQISHI</sequence>
<evidence type="ECO:0000256" key="7">
    <source>
        <dbReference type="ARBA" id="ARBA00023224"/>
    </source>
</evidence>
<dbReference type="GO" id="GO:0004930">
    <property type="term" value="F:G protein-coupled receptor activity"/>
    <property type="evidence" value="ECO:0007669"/>
    <property type="project" value="UniProtKB-KW"/>
</dbReference>
<dbReference type="GO" id="GO:0004878">
    <property type="term" value="F:complement component C5a receptor activity"/>
    <property type="evidence" value="ECO:0007669"/>
    <property type="project" value="TreeGrafter"/>
</dbReference>
<feature type="transmembrane region" description="Helical" evidence="9">
    <location>
        <begin position="182"/>
        <end position="203"/>
    </location>
</feature>
<feature type="transmembrane region" description="Helical" evidence="9">
    <location>
        <begin position="468"/>
        <end position="491"/>
    </location>
</feature>
<dbReference type="Pfam" id="PF00001">
    <property type="entry name" value="7tm_1"/>
    <property type="match status" value="2"/>
</dbReference>
<keyword evidence="5 9" id="KW-0472">Membrane</keyword>
<feature type="domain" description="G-protein coupled receptors family 1 profile" evidence="10">
    <location>
        <begin position="315"/>
        <end position="568"/>
    </location>
</feature>
<dbReference type="GO" id="GO:0007204">
    <property type="term" value="P:positive regulation of cytosolic calcium ion concentration"/>
    <property type="evidence" value="ECO:0007669"/>
    <property type="project" value="TreeGrafter"/>
</dbReference>
<dbReference type="PANTHER" id="PTHR24225:SF56">
    <property type="entry name" value="C5A ANAPHYLATOXIN CHEMOTACTIC RECEPTOR 1"/>
    <property type="match status" value="1"/>
</dbReference>
<evidence type="ECO:0000256" key="2">
    <source>
        <dbReference type="ARBA" id="ARBA00022692"/>
    </source>
</evidence>
<feature type="transmembrane region" description="Helical" evidence="9">
    <location>
        <begin position="549"/>
        <end position="571"/>
    </location>
</feature>
<proteinExistence type="inferred from homology"/>
<keyword evidence="4" id="KW-0297">G-protein coupled receptor</keyword>
<keyword evidence="12" id="KW-1185">Reference proteome</keyword>
<dbReference type="InterPro" id="IPR017452">
    <property type="entry name" value="GPCR_Rhodpsn_7TM"/>
</dbReference>
<dbReference type="Gene3D" id="1.20.1070.10">
    <property type="entry name" value="Rhodopsin 7-helix transmembrane proteins"/>
    <property type="match status" value="2"/>
</dbReference>
<dbReference type="PRINTS" id="PR00526">
    <property type="entry name" value="FMETLEUPHER"/>
</dbReference>
<dbReference type="EMBL" id="JAATIS010000220">
    <property type="protein sequence ID" value="KAG2469520.1"/>
    <property type="molecule type" value="Genomic_DNA"/>
</dbReference>
<reference evidence="11 12" key="1">
    <citation type="journal article" date="2021" name="Cell">
        <title>Tracing the genetic footprints of vertebrate landing in non-teleost ray-finned fishes.</title>
        <authorList>
            <person name="Bi X."/>
            <person name="Wang K."/>
            <person name="Yang L."/>
            <person name="Pan H."/>
            <person name="Jiang H."/>
            <person name="Wei Q."/>
            <person name="Fang M."/>
            <person name="Yu H."/>
            <person name="Zhu C."/>
            <person name="Cai Y."/>
            <person name="He Y."/>
            <person name="Gan X."/>
            <person name="Zeng H."/>
            <person name="Yu D."/>
            <person name="Zhu Y."/>
            <person name="Jiang H."/>
            <person name="Qiu Q."/>
            <person name="Yang H."/>
            <person name="Zhang Y.E."/>
            <person name="Wang W."/>
            <person name="Zhu M."/>
            <person name="He S."/>
            <person name="Zhang G."/>
        </authorList>
    </citation>
    <scope>NUCLEOTIDE SEQUENCE [LARGE SCALE GENOMIC DNA]</scope>
    <source>
        <strain evidence="11">Bchr_013</strain>
    </source>
</reference>
<evidence type="ECO:0000256" key="4">
    <source>
        <dbReference type="ARBA" id="ARBA00023040"/>
    </source>
</evidence>
<dbReference type="InterPro" id="IPR000826">
    <property type="entry name" value="Formyl_rcpt-rel"/>
</dbReference>
<keyword evidence="2 9" id="KW-0812">Transmembrane</keyword>
<evidence type="ECO:0000256" key="5">
    <source>
        <dbReference type="ARBA" id="ARBA00023136"/>
    </source>
</evidence>
<organism evidence="11 12">
    <name type="scientific">Polypterus senegalus</name>
    <name type="common">Senegal bichir</name>
    <dbReference type="NCBI Taxonomy" id="55291"/>
    <lineage>
        <taxon>Eukaryota</taxon>
        <taxon>Metazoa</taxon>
        <taxon>Chordata</taxon>
        <taxon>Craniata</taxon>
        <taxon>Vertebrata</taxon>
        <taxon>Euteleostomi</taxon>
        <taxon>Actinopterygii</taxon>
        <taxon>Polypteriformes</taxon>
        <taxon>Polypteridae</taxon>
        <taxon>Polypterus</taxon>
    </lineage>
</organism>
<dbReference type="InterPro" id="IPR000276">
    <property type="entry name" value="GPCR_Rhodpsn"/>
</dbReference>
<evidence type="ECO:0000256" key="6">
    <source>
        <dbReference type="ARBA" id="ARBA00023170"/>
    </source>
</evidence>
<feature type="transmembrane region" description="Helical" evidence="9">
    <location>
        <begin position="335"/>
        <end position="359"/>
    </location>
</feature>
<evidence type="ECO:0000259" key="10">
    <source>
        <dbReference type="PROSITE" id="PS50262"/>
    </source>
</evidence>
<evidence type="ECO:0000256" key="3">
    <source>
        <dbReference type="ARBA" id="ARBA00022989"/>
    </source>
</evidence>
<dbReference type="AlphaFoldDB" id="A0A8X7XI39"/>
<feature type="transmembrane region" description="Helical" evidence="9">
    <location>
        <begin position="86"/>
        <end position="108"/>
    </location>
</feature>
<dbReference type="PROSITE" id="PS50262">
    <property type="entry name" value="G_PROTEIN_RECEP_F1_2"/>
    <property type="match status" value="2"/>
</dbReference>
<keyword evidence="6" id="KW-0675">Receptor</keyword>
<comment type="similarity">
    <text evidence="8">Belongs to the chemokine-like receptor (CMKLR) family.</text>
</comment>
<name>A0A8X7XI39_POLSE</name>
<feature type="transmembrane region" description="Helical" evidence="9">
    <location>
        <begin position="7"/>
        <end position="31"/>
    </location>
</feature>
<feature type="transmembrane region" description="Helical" evidence="9">
    <location>
        <begin position="371"/>
        <end position="393"/>
    </location>
</feature>
<dbReference type="GO" id="GO:0005886">
    <property type="term" value="C:plasma membrane"/>
    <property type="evidence" value="ECO:0007669"/>
    <property type="project" value="TreeGrafter"/>
</dbReference>
<keyword evidence="3 9" id="KW-1133">Transmembrane helix</keyword>
<dbReference type="PRINTS" id="PR00237">
    <property type="entry name" value="GPCRRHODOPSN"/>
</dbReference>
<dbReference type="GO" id="GO:0007200">
    <property type="term" value="P:phospholipase C-activating G protein-coupled receptor signaling pathway"/>
    <property type="evidence" value="ECO:0007669"/>
    <property type="project" value="TreeGrafter"/>
</dbReference>
<dbReference type="PANTHER" id="PTHR24225">
    <property type="entry name" value="CHEMOTACTIC RECEPTOR"/>
    <property type="match status" value="1"/>
</dbReference>
<evidence type="ECO:0000256" key="9">
    <source>
        <dbReference type="SAM" id="Phobius"/>
    </source>
</evidence>
<feature type="non-terminal residue" evidence="11">
    <location>
        <position position="617"/>
    </location>
</feature>
<evidence type="ECO:0000313" key="11">
    <source>
        <dbReference type="EMBL" id="KAG2469520.1"/>
    </source>
</evidence>
<feature type="non-terminal residue" evidence="11">
    <location>
        <position position="1"/>
    </location>
</feature>